<sequence>MLWIGIFIGLFCTIEATTFADQLYEDLLYYYNKNVRPVRNASETVHVKFGASLIRIIDVDEVNQVMTTNLWLEMQWIDSKLVWNPAQWGGIRKLHMPSDSIWIPDIVLNNNADGVPDITINNDALVYYNGLVVWKPPSIYKSFCSIDIEFFPYDSQNCKMVFMGWSYSGFLLEIKQIPFDGFPLVTLIDDSNGQPREYNYSQKGMDLSYFNPSAEWDLINLTSTRNSILYPGCCGQDYYIDVTFKLTLRRKPLFYTANIVIPCMLIAILTTFCFYVPSFEHKIAFSTNVLVAISVFYLVLIDLLPANSIQIPLIGKYLLFTMISVFFSIIFSVMSLNFYRRDGSVSQMSSLTKLIFVKTLPKYLWLKEYEDEDAMSEHDSASSDMNVGGNDASRRPSPFFLSVPSAHEPQHKMSTVDMRLSQLAQLRGMHVDVIRRMVDNIAFISDHYKAIQTENKISDEWSFVSNVFDRIILIIFILINIAGTAIIALNSPLFYDDQLPLPIDNLKRPLSGDTWDNRIDNFTEIEWWDNEGLLAPMYNN</sequence>
<evidence type="ECO:0000256" key="11">
    <source>
        <dbReference type="ARBA" id="ARBA00023257"/>
    </source>
</evidence>
<dbReference type="InterPro" id="IPR018000">
    <property type="entry name" value="Neurotransmitter_ion_chnl_CS"/>
</dbReference>
<dbReference type="Proteomes" id="UP000218231">
    <property type="component" value="Unassembled WGS sequence"/>
</dbReference>
<keyword evidence="8" id="KW-1015">Disulfide bond</keyword>
<evidence type="ECO:0008006" key="20">
    <source>
        <dbReference type="Google" id="ProtNLM"/>
    </source>
</evidence>
<dbReference type="Pfam" id="PF02931">
    <property type="entry name" value="Neur_chan_LBD"/>
    <property type="match status" value="1"/>
</dbReference>
<proteinExistence type="inferred from homology"/>
<evidence type="ECO:0000256" key="13">
    <source>
        <dbReference type="ARBA" id="ARBA00023303"/>
    </source>
</evidence>
<comment type="caution">
    <text evidence="18">The sequence shown here is derived from an EMBL/GenBank/DDBJ whole genome shotgun (WGS) entry which is preliminary data.</text>
</comment>
<dbReference type="Gene3D" id="1.20.58.390">
    <property type="entry name" value="Neurotransmitter-gated ion-channel transmembrane domain"/>
    <property type="match status" value="2"/>
</dbReference>
<dbReference type="GO" id="GO:0045211">
    <property type="term" value="C:postsynaptic membrane"/>
    <property type="evidence" value="ECO:0007669"/>
    <property type="project" value="UniProtKB-SubCell"/>
</dbReference>
<dbReference type="InterPro" id="IPR006201">
    <property type="entry name" value="Neur_channel"/>
</dbReference>
<dbReference type="CDD" id="cd19064">
    <property type="entry name" value="LGIC_TM_nAChR"/>
    <property type="match status" value="1"/>
</dbReference>
<evidence type="ECO:0000256" key="7">
    <source>
        <dbReference type="ARBA" id="ARBA00023136"/>
    </source>
</evidence>
<dbReference type="GO" id="GO:0004888">
    <property type="term" value="F:transmembrane signaling receptor activity"/>
    <property type="evidence" value="ECO:0007669"/>
    <property type="project" value="InterPro"/>
</dbReference>
<feature type="transmembrane region" description="Helical" evidence="15">
    <location>
        <begin position="471"/>
        <end position="495"/>
    </location>
</feature>
<dbReference type="OrthoDB" id="5975154at2759"/>
<evidence type="ECO:0000256" key="4">
    <source>
        <dbReference type="ARBA" id="ARBA00022989"/>
    </source>
</evidence>
<dbReference type="STRING" id="2018661.A0A2A2L8G6"/>
<evidence type="ECO:0000256" key="6">
    <source>
        <dbReference type="ARBA" id="ARBA00023065"/>
    </source>
</evidence>
<dbReference type="PRINTS" id="PR00252">
    <property type="entry name" value="NRIONCHANNEL"/>
</dbReference>
<keyword evidence="10" id="KW-0325">Glycoprotein</keyword>
<keyword evidence="6 15" id="KW-0406">Ion transport</keyword>
<dbReference type="InterPro" id="IPR006029">
    <property type="entry name" value="Neurotrans-gated_channel_TM"/>
</dbReference>
<evidence type="ECO:0000256" key="1">
    <source>
        <dbReference type="ARBA" id="ARBA00022448"/>
    </source>
</evidence>
<keyword evidence="1 15" id="KW-0813">Transport</keyword>
<dbReference type="FunFam" id="2.70.170.10:FF:000044">
    <property type="entry name" value="AcetylCholine Receptor"/>
    <property type="match status" value="1"/>
</dbReference>
<evidence type="ECO:0000256" key="12">
    <source>
        <dbReference type="ARBA" id="ARBA00023286"/>
    </source>
</evidence>
<evidence type="ECO:0000256" key="10">
    <source>
        <dbReference type="ARBA" id="ARBA00023180"/>
    </source>
</evidence>
<evidence type="ECO:0000313" key="19">
    <source>
        <dbReference type="Proteomes" id="UP000218231"/>
    </source>
</evidence>
<evidence type="ECO:0000256" key="5">
    <source>
        <dbReference type="ARBA" id="ARBA00023018"/>
    </source>
</evidence>
<keyword evidence="3 15" id="KW-0812">Transmembrane</keyword>
<keyword evidence="19" id="KW-1185">Reference proteome</keyword>
<keyword evidence="4 15" id="KW-1133">Transmembrane helix</keyword>
<reference evidence="18 19" key="1">
    <citation type="journal article" date="2017" name="Curr. Biol.">
        <title>Genome architecture and evolution of a unichromosomal asexual nematode.</title>
        <authorList>
            <person name="Fradin H."/>
            <person name="Zegar C."/>
            <person name="Gutwein M."/>
            <person name="Lucas J."/>
            <person name="Kovtun M."/>
            <person name="Corcoran D."/>
            <person name="Baugh L.R."/>
            <person name="Kiontke K."/>
            <person name="Gunsalus K."/>
            <person name="Fitch D.H."/>
            <person name="Piano F."/>
        </authorList>
    </citation>
    <scope>NUCLEOTIDE SEQUENCE [LARGE SCALE GENOMIC DNA]</scope>
    <source>
        <strain evidence="18">PF1309</strain>
    </source>
</reference>
<feature type="transmembrane region" description="Helical" evidence="15">
    <location>
        <begin position="317"/>
        <end position="339"/>
    </location>
</feature>
<dbReference type="InterPro" id="IPR002394">
    <property type="entry name" value="Nicotinic_acetylcholine_rcpt"/>
</dbReference>
<accession>A0A2A2L8G6</accession>
<keyword evidence="5" id="KW-0770">Synapse</keyword>
<dbReference type="InterPro" id="IPR036719">
    <property type="entry name" value="Neuro-gated_channel_TM_sf"/>
</dbReference>
<comment type="similarity">
    <text evidence="15">Belongs to the ligand-gated ion channel (TC 1.A.9) family.</text>
</comment>
<dbReference type="InterPro" id="IPR038050">
    <property type="entry name" value="Neuro_actylchol_rec"/>
</dbReference>
<gene>
    <name evidence="18" type="ORF">WR25_16262</name>
</gene>
<dbReference type="Gene3D" id="2.70.170.10">
    <property type="entry name" value="Neurotransmitter-gated ion-channel ligand-binding domain"/>
    <property type="match status" value="1"/>
</dbReference>
<dbReference type="InterPro" id="IPR006202">
    <property type="entry name" value="Neur_chan_lig-bd"/>
</dbReference>
<dbReference type="InterPro" id="IPR036734">
    <property type="entry name" value="Neur_chan_lig-bd_sf"/>
</dbReference>
<dbReference type="PANTHER" id="PTHR18945">
    <property type="entry name" value="NEUROTRANSMITTER GATED ION CHANNEL"/>
    <property type="match status" value="1"/>
</dbReference>
<feature type="transmembrane region" description="Helical" evidence="15">
    <location>
        <begin position="283"/>
        <end position="305"/>
    </location>
</feature>
<dbReference type="EMBL" id="LIAE01007045">
    <property type="protein sequence ID" value="PAV82444.1"/>
    <property type="molecule type" value="Genomic_DNA"/>
</dbReference>
<keyword evidence="15" id="KW-0732">Signal</keyword>
<keyword evidence="9" id="KW-0675">Receptor</keyword>
<comment type="subcellular location">
    <subcellularLocation>
        <location evidence="14">Postsynaptic cell membrane</location>
        <topology evidence="14">Multi-pass membrane protein</topology>
    </subcellularLocation>
</comment>
<evidence type="ECO:0000259" key="17">
    <source>
        <dbReference type="Pfam" id="PF02932"/>
    </source>
</evidence>
<name>A0A2A2L8G6_9BILA</name>
<evidence type="ECO:0000256" key="8">
    <source>
        <dbReference type="ARBA" id="ARBA00023157"/>
    </source>
</evidence>
<evidence type="ECO:0000256" key="2">
    <source>
        <dbReference type="ARBA" id="ARBA00022475"/>
    </source>
</evidence>
<evidence type="ECO:0000313" key="18">
    <source>
        <dbReference type="EMBL" id="PAV82444.1"/>
    </source>
</evidence>
<evidence type="ECO:0000256" key="9">
    <source>
        <dbReference type="ARBA" id="ARBA00023170"/>
    </source>
</evidence>
<organism evidence="18 19">
    <name type="scientific">Diploscapter pachys</name>
    <dbReference type="NCBI Taxonomy" id="2018661"/>
    <lineage>
        <taxon>Eukaryota</taxon>
        <taxon>Metazoa</taxon>
        <taxon>Ecdysozoa</taxon>
        <taxon>Nematoda</taxon>
        <taxon>Chromadorea</taxon>
        <taxon>Rhabditida</taxon>
        <taxon>Rhabditina</taxon>
        <taxon>Rhabditomorpha</taxon>
        <taxon>Rhabditoidea</taxon>
        <taxon>Rhabditidae</taxon>
        <taxon>Diploscapter</taxon>
    </lineage>
</organism>
<feature type="domain" description="Neurotransmitter-gated ion-channel transmembrane" evidence="17">
    <location>
        <begin position="259"/>
        <end position="487"/>
    </location>
</feature>
<evidence type="ECO:0000259" key="16">
    <source>
        <dbReference type="Pfam" id="PF02931"/>
    </source>
</evidence>
<feature type="chain" id="PRO_5022266001" description="Neurotransmitter-gated ion-channel ligand-binding domain-containing protein" evidence="15">
    <location>
        <begin position="17"/>
        <end position="540"/>
    </location>
</feature>
<feature type="domain" description="Neurotransmitter-gated ion-channel ligand-binding" evidence="16">
    <location>
        <begin position="21"/>
        <end position="252"/>
    </location>
</feature>
<keyword evidence="2" id="KW-1003">Cell membrane</keyword>
<keyword evidence="13 15" id="KW-0407">Ion channel</keyword>
<dbReference type="PRINTS" id="PR00254">
    <property type="entry name" value="NICOTINICR"/>
</dbReference>
<dbReference type="Pfam" id="PF02932">
    <property type="entry name" value="Neur_chan_memb"/>
    <property type="match status" value="1"/>
</dbReference>
<dbReference type="SUPFAM" id="SSF63712">
    <property type="entry name" value="Nicotinic receptor ligand binding domain-like"/>
    <property type="match status" value="1"/>
</dbReference>
<evidence type="ECO:0000256" key="3">
    <source>
        <dbReference type="ARBA" id="ARBA00022692"/>
    </source>
</evidence>
<dbReference type="GO" id="GO:0022848">
    <property type="term" value="F:acetylcholine-gated monoatomic cation-selective channel activity"/>
    <property type="evidence" value="ECO:0007669"/>
    <property type="project" value="InterPro"/>
</dbReference>
<evidence type="ECO:0000256" key="14">
    <source>
        <dbReference type="ARBA" id="ARBA00034104"/>
    </source>
</evidence>
<keyword evidence="11" id="KW-0628">Postsynaptic cell membrane</keyword>
<dbReference type="AlphaFoldDB" id="A0A2A2L8G6"/>
<feature type="signal peptide" evidence="15">
    <location>
        <begin position="1"/>
        <end position="16"/>
    </location>
</feature>
<dbReference type="PROSITE" id="PS00236">
    <property type="entry name" value="NEUROTR_ION_CHANNEL"/>
    <property type="match status" value="1"/>
</dbReference>
<feature type="transmembrane region" description="Helical" evidence="15">
    <location>
        <begin position="253"/>
        <end position="276"/>
    </location>
</feature>
<protein>
    <recommendedName>
        <fullName evidence="20">Neurotransmitter-gated ion-channel ligand-binding domain-containing protein</fullName>
    </recommendedName>
</protein>
<dbReference type="SUPFAM" id="SSF90112">
    <property type="entry name" value="Neurotransmitter-gated ion-channel transmembrane pore"/>
    <property type="match status" value="1"/>
</dbReference>
<keyword evidence="12" id="KW-1071">Ligand-gated ion channel</keyword>
<keyword evidence="7 15" id="KW-0472">Membrane</keyword>
<evidence type="ECO:0000256" key="15">
    <source>
        <dbReference type="RuleBase" id="RU000687"/>
    </source>
</evidence>